<dbReference type="AlphaFoldDB" id="A0A4R5XXY1"/>
<name>A0A4R5XXY1_9MICC</name>
<feature type="region of interest" description="Disordered" evidence="1">
    <location>
        <begin position="1"/>
        <end position="36"/>
    </location>
</feature>
<dbReference type="STRING" id="683150.G205_11137"/>
<dbReference type="RefSeq" id="WP_133349547.1">
    <property type="nucleotide sequence ID" value="NZ_SMZQ01000006.1"/>
</dbReference>
<gene>
    <name evidence="2" type="ORF">E2R57_12475</name>
</gene>
<reference evidence="2 3" key="1">
    <citation type="submission" date="2019-03" db="EMBL/GenBank/DDBJ databases">
        <title>Genome Sequencing and Assembly of Various Microbes Isolated from Partially Reclaimed Soil and Acid Mine Drainage (AMD) Site.</title>
        <authorList>
            <person name="Steinbock B."/>
            <person name="Bechtold R."/>
            <person name="Sevigny J.L."/>
            <person name="Thomas D."/>
            <person name="Cuthill L.R."/>
            <person name="Aveiro Johannsen E.J."/>
            <person name="Thomas K."/>
            <person name="Ghosh A."/>
        </authorList>
    </citation>
    <scope>NUCLEOTIDE SEQUENCE [LARGE SCALE GENOMIC DNA]</scope>
    <source>
        <strain evidence="2 3">S-A1</strain>
    </source>
</reference>
<dbReference type="Proteomes" id="UP000294621">
    <property type="component" value="Unassembled WGS sequence"/>
</dbReference>
<organism evidence="2 3">
    <name type="scientific">Arthrobacter nitrophenolicus</name>
    <dbReference type="NCBI Taxonomy" id="683150"/>
    <lineage>
        <taxon>Bacteria</taxon>
        <taxon>Bacillati</taxon>
        <taxon>Actinomycetota</taxon>
        <taxon>Actinomycetes</taxon>
        <taxon>Micrococcales</taxon>
        <taxon>Micrococcaceae</taxon>
        <taxon>Arthrobacter</taxon>
    </lineage>
</organism>
<proteinExistence type="predicted"/>
<evidence type="ECO:0000313" key="2">
    <source>
        <dbReference type="EMBL" id="TDL36754.1"/>
    </source>
</evidence>
<protein>
    <submittedName>
        <fullName evidence="2">Uncharacterized protein</fullName>
    </submittedName>
</protein>
<comment type="caution">
    <text evidence="2">The sequence shown here is derived from an EMBL/GenBank/DDBJ whole genome shotgun (WGS) entry which is preliminary data.</text>
</comment>
<evidence type="ECO:0000256" key="1">
    <source>
        <dbReference type="SAM" id="MobiDB-lite"/>
    </source>
</evidence>
<sequence length="66" mass="7101">MTTQGKLFFDPLTTGPDSARDQDRNAGGAAAAGRGRQTVAELKALRAASLTAVSRDLQRMLRERAR</sequence>
<dbReference type="EMBL" id="SMZQ01000006">
    <property type="protein sequence ID" value="TDL36754.1"/>
    <property type="molecule type" value="Genomic_DNA"/>
</dbReference>
<feature type="compositionally biased region" description="Low complexity" evidence="1">
    <location>
        <begin position="25"/>
        <end position="36"/>
    </location>
</feature>
<evidence type="ECO:0000313" key="3">
    <source>
        <dbReference type="Proteomes" id="UP000294621"/>
    </source>
</evidence>
<accession>A0A4R5XXY1</accession>